<protein>
    <submittedName>
        <fullName evidence="2">Uncharacterized protein</fullName>
    </submittedName>
</protein>
<organism evidence="2 3">
    <name type="scientific">Vagococcus acidifermentans</name>
    <dbReference type="NCBI Taxonomy" id="564710"/>
    <lineage>
        <taxon>Bacteria</taxon>
        <taxon>Bacillati</taxon>
        <taxon>Bacillota</taxon>
        <taxon>Bacilli</taxon>
        <taxon>Lactobacillales</taxon>
        <taxon>Enterococcaceae</taxon>
        <taxon>Vagococcus</taxon>
    </lineage>
</organism>
<feature type="transmembrane region" description="Helical" evidence="1">
    <location>
        <begin position="69"/>
        <end position="90"/>
    </location>
</feature>
<dbReference type="AlphaFoldDB" id="A0A430AWU5"/>
<comment type="caution">
    <text evidence="2">The sequence shown here is derived from an EMBL/GenBank/DDBJ whole genome shotgun (WGS) entry which is preliminary data.</text>
</comment>
<sequence length="127" mass="14100">MNTPLRRKSLLIEFAFLLIVIIAPIRPISEAANQFGSIAHIISILFLVIVFGAGWWLSSKLPNVGLIYLAFWEHMLTFGACLIPVTYFMLTGVNPVSLLITFFAAVMAVACTLKDIQLLTKGRLTFN</sequence>
<feature type="transmembrane region" description="Helical" evidence="1">
    <location>
        <begin position="37"/>
        <end position="57"/>
    </location>
</feature>
<name>A0A430AWU5_9ENTE</name>
<dbReference type="RefSeq" id="WP_126813364.1">
    <property type="nucleotide sequence ID" value="NZ_NGKC01000005.1"/>
</dbReference>
<evidence type="ECO:0000313" key="2">
    <source>
        <dbReference type="EMBL" id="RSU12506.1"/>
    </source>
</evidence>
<proteinExistence type="predicted"/>
<accession>A0A430AWU5</accession>
<keyword evidence="1" id="KW-0472">Membrane</keyword>
<keyword evidence="1" id="KW-1133">Transmembrane helix</keyword>
<feature type="transmembrane region" description="Helical" evidence="1">
    <location>
        <begin position="96"/>
        <end position="113"/>
    </location>
</feature>
<dbReference type="Proteomes" id="UP000286773">
    <property type="component" value="Unassembled WGS sequence"/>
</dbReference>
<dbReference type="EMBL" id="NGKC01000005">
    <property type="protein sequence ID" value="RSU12506.1"/>
    <property type="molecule type" value="Genomic_DNA"/>
</dbReference>
<keyword evidence="3" id="KW-1185">Reference proteome</keyword>
<keyword evidence="1" id="KW-0812">Transmembrane</keyword>
<gene>
    <name evidence="2" type="ORF">CBF27_05905</name>
</gene>
<reference evidence="2 3" key="1">
    <citation type="submission" date="2017-05" db="EMBL/GenBank/DDBJ databases">
        <title>Vagococcus spp. assemblies.</title>
        <authorList>
            <person name="Gulvik C.A."/>
        </authorList>
    </citation>
    <scope>NUCLEOTIDE SEQUENCE [LARGE SCALE GENOMIC DNA]</scope>
    <source>
        <strain evidence="2 3">LMG 24798</strain>
    </source>
</reference>
<evidence type="ECO:0000313" key="3">
    <source>
        <dbReference type="Proteomes" id="UP000286773"/>
    </source>
</evidence>
<evidence type="ECO:0000256" key="1">
    <source>
        <dbReference type="SAM" id="Phobius"/>
    </source>
</evidence>